<dbReference type="Pfam" id="PF03061">
    <property type="entry name" value="4HBT"/>
    <property type="match status" value="1"/>
</dbReference>
<dbReference type="EMBL" id="FTOT01000004">
    <property type="protein sequence ID" value="SIT04269.1"/>
    <property type="molecule type" value="Genomic_DNA"/>
</dbReference>
<evidence type="ECO:0000259" key="2">
    <source>
        <dbReference type="Pfam" id="PF03061"/>
    </source>
</evidence>
<dbReference type="OrthoDB" id="9813158at2"/>
<dbReference type="AlphaFoldDB" id="A0A1N7P1F6"/>
<dbReference type="Gene3D" id="3.10.129.10">
    <property type="entry name" value="Hotdog Thioesterase"/>
    <property type="match status" value="1"/>
</dbReference>
<gene>
    <name evidence="3" type="ORF">SAMN05421774_104312</name>
</gene>
<evidence type="ECO:0000313" key="4">
    <source>
        <dbReference type="Proteomes" id="UP000186141"/>
    </source>
</evidence>
<dbReference type="GO" id="GO:0005829">
    <property type="term" value="C:cytosol"/>
    <property type="evidence" value="ECO:0007669"/>
    <property type="project" value="TreeGrafter"/>
</dbReference>
<dbReference type="InterPro" id="IPR006683">
    <property type="entry name" value="Thioestr_dom"/>
</dbReference>
<feature type="domain" description="Thioesterase" evidence="2">
    <location>
        <begin position="50"/>
        <end position="124"/>
    </location>
</feature>
<proteinExistence type="predicted"/>
<name>A0A1N7P1F6_9RHOB</name>
<reference evidence="3 4" key="1">
    <citation type="submission" date="2017-01" db="EMBL/GenBank/DDBJ databases">
        <authorList>
            <person name="Mah S.A."/>
            <person name="Swanson W.J."/>
            <person name="Moy G.W."/>
            <person name="Vacquier V.D."/>
        </authorList>
    </citation>
    <scope>NUCLEOTIDE SEQUENCE [LARGE SCALE GENOMIC DNA]</scope>
    <source>
        <strain evidence="3 4">DSM 26375</strain>
    </source>
</reference>
<protein>
    <submittedName>
        <fullName evidence="3">Uncharacterized domain 1-containing protein</fullName>
    </submittedName>
</protein>
<dbReference type="PANTHER" id="PTHR43240:SF7">
    <property type="entry name" value="BLR7284 PROTEIN"/>
    <property type="match status" value="1"/>
</dbReference>
<dbReference type="RefSeq" id="WP_076531650.1">
    <property type="nucleotide sequence ID" value="NZ_BMEH01000004.1"/>
</dbReference>
<keyword evidence="4" id="KW-1185">Reference proteome</keyword>
<sequence>MASPFTPQQFLDALPHARALSMRLDSVTEDGHVTLSMPWDARLVGDPATGVLHGGAVYALMDTACGLAATLHPNSSGGTATLDLRIDYMRPATPGQRVRAEAFCYNMTRSVAFIRAVATDDDTARPVASATGAFTNEPSRRKADA</sequence>
<evidence type="ECO:0000313" key="3">
    <source>
        <dbReference type="EMBL" id="SIT04269.1"/>
    </source>
</evidence>
<dbReference type="InterPro" id="IPR029069">
    <property type="entry name" value="HotDog_dom_sf"/>
</dbReference>
<keyword evidence="1" id="KW-0378">Hydrolase</keyword>
<dbReference type="CDD" id="cd03443">
    <property type="entry name" value="PaaI_thioesterase"/>
    <property type="match status" value="1"/>
</dbReference>
<dbReference type="InterPro" id="IPR003736">
    <property type="entry name" value="PAAI_dom"/>
</dbReference>
<dbReference type="PANTHER" id="PTHR43240">
    <property type="entry name" value="1,4-DIHYDROXY-2-NAPHTHOYL-COA THIOESTERASE 1"/>
    <property type="match status" value="1"/>
</dbReference>
<dbReference type="NCBIfam" id="TIGR00369">
    <property type="entry name" value="unchar_dom_1"/>
    <property type="match status" value="1"/>
</dbReference>
<organism evidence="3 4">
    <name type="scientific">Gemmobacter megaterium</name>
    <dbReference type="NCBI Taxonomy" id="1086013"/>
    <lineage>
        <taxon>Bacteria</taxon>
        <taxon>Pseudomonadati</taxon>
        <taxon>Pseudomonadota</taxon>
        <taxon>Alphaproteobacteria</taxon>
        <taxon>Rhodobacterales</taxon>
        <taxon>Paracoccaceae</taxon>
        <taxon>Gemmobacter</taxon>
    </lineage>
</organism>
<accession>A0A1N7P1F6</accession>
<dbReference type="STRING" id="1086013.SAMN05421774_104312"/>
<dbReference type="GO" id="GO:0061522">
    <property type="term" value="F:1,4-dihydroxy-2-naphthoyl-CoA thioesterase activity"/>
    <property type="evidence" value="ECO:0007669"/>
    <property type="project" value="TreeGrafter"/>
</dbReference>
<dbReference type="SUPFAM" id="SSF54637">
    <property type="entry name" value="Thioesterase/thiol ester dehydrase-isomerase"/>
    <property type="match status" value="1"/>
</dbReference>
<evidence type="ECO:0000256" key="1">
    <source>
        <dbReference type="ARBA" id="ARBA00022801"/>
    </source>
</evidence>
<dbReference type="Proteomes" id="UP000186141">
    <property type="component" value="Unassembled WGS sequence"/>
</dbReference>